<dbReference type="SUPFAM" id="SSF110942">
    <property type="entry name" value="HSP90 C-terminal domain"/>
    <property type="match status" value="1"/>
</dbReference>
<proteinExistence type="inferred from homology"/>
<dbReference type="FunFam" id="1.20.120.790:FF:000004">
    <property type="entry name" value="Heat shock protein 75 kDa"/>
    <property type="match status" value="1"/>
</dbReference>
<evidence type="ECO:0000313" key="12">
    <source>
        <dbReference type="Proteomes" id="UP001497525"/>
    </source>
</evidence>
<dbReference type="CDD" id="cd16927">
    <property type="entry name" value="HATPase_Hsp90-like"/>
    <property type="match status" value="1"/>
</dbReference>
<dbReference type="Pfam" id="PF00183">
    <property type="entry name" value="HSP90"/>
    <property type="match status" value="1"/>
</dbReference>
<evidence type="ECO:0000256" key="2">
    <source>
        <dbReference type="ARBA" id="ARBA00008239"/>
    </source>
</evidence>
<feature type="binding site" evidence="8">
    <location>
        <begin position="176"/>
        <end position="177"/>
    </location>
    <ligand>
        <name>ATP</name>
        <dbReference type="ChEBI" id="CHEBI:30616"/>
    </ligand>
</feature>
<keyword evidence="6" id="KW-0496">Mitochondrion</keyword>
<dbReference type="InterPro" id="IPR020568">
    <property type="entry name" value="Ribosomal_Su5_D2-typ_SF"/>
</dbReference>
<dbReference type="GO" id="GO:0140662">
    <property type="term" value="F:ATP-dependent protein folding chaperone"/>
    <property type="evidence" value="ECO:0007669"/>
    <property type="project" value="InterPro"/>
</dbReference>
<keyword evidence="5" id="KW-0809">Transit peptide</keyword>
<dbReference type="FunFam" id="3.30.230.80:FF:000004">
    <property type="entry name" value="Heat shock protein 75 kDa"/>
    <property type="match status" value="1"/>
</dbReference>
<dbReference type="InterPro" id="IPR003594">
    <property type="entry name" value="HATPase_dom"/>
</dbReference>
<evidence type="ECO:0000256" key="6">
    <source>
        <dbReference type="ARBA" id="ARBA00023128"/>
    </source>
</evidence>
<feature type="binding site" evidence="8">
    <location>
        <position position="169"/>
    </location>
    <ligand>
        <name>ATP</name>
        <dbReference type="ChEBI" id="CHEBI:30616"/>
    </ligand>
</feature>
<dbReference type="SUPFAM" id="SSF54211">
    <property type="entry name" value="Ribosomal protein S5 domain 2-like"/>
    <property type="match status" value="1"/>
</dbReference>
<dbReference type="PANTHER" id="PTHR11528">
    <property type="entry name" value="HEAT SHOCK PROTEIN 90 FAMILY MEMBER"/>
    <property type="match status" value="1"/>
</dbReference>
<dbReference type="GO" id="GO:0016887">
    <property type="term" value="F:ATP hydrolysis activity"/>
    <property type="evidence" value="ECO:0007669"/>
    <property type="project" value="InterPro"/>
</dbReference>
<evidence type="ECO:0000256" key="9">
    <source>
        <dbReference type="SAM" id="MobiDB-lite"/>
    </source>
</evidence>
<evidence type="ECO:0000256" key="4">
    <source>
        <dbReference type="ARBA" id="ARBA00022840"/>
    </source>
</evidence>
<dbReference type="GO" id="GO:0051082">
    <property type="term" value="F:unfolded protein binding"/>
    <property type="evidence" value="ECO:0007669"/>
    <property type="project" value="InterPro"/>
</dbReference>
<dbReference type="Gene3D" id="1.20.120.790">
    <property type="entry name" value="Heat shock protein 90, C-terminal domain"/>
    <property type="match status" value="1"/>
</dbReference>
<name>A0AAV2TB60_CALDB</name>
<feature type="domain" description="Histidine kinase/HSP90-like ATPase" evidence="10">
    <location>
        <begin position="101"/>
        <end position="265"/>
    </location>
</feature>
<dbReference type="Pfam" id="PF13589">
    <property type="entry name" value="HATPase_c_3"/>
    <property type="match status" value="1"/>
</dbReference>
<organism evidence="11 12">
    <name type="scientific">Calicophoron daubneyi</name>
    <name type="common">Rumen fluke</name>
    <name type="synonym">Paramphistomum daubneyi</name>
    <dbReference type="NCBI Taxonomy" id="300641"/>
    <lineage>
        <taxon>Eukaryota</taxon>
        <taxon>Metazoa</taxon>
        <taxon>Spiralia</taxon>
        <taxon>Lophotrochozoa</taxon>
        <taxon>Platyhelminthes</taxon>
        <taxon>Trematoda</taxon>
        <taxon>Digenea</taxon>
        <taxon>Plagiorchiida</taxon>
        <taxon>Pronocephalata</taxon>
        <taxon>Paramphistomoidea</taxon>
        <taxon>Paramphistomidae</taxon>
        <taxon>Calicophoron</taxon>
    </lineage>
</organism>
<keyword evidence="4 8" id="KW-0067">ATP-binding</keyword>
<feature type="region of interest" description="Disordered" evidence="9">
    <location>
        <begin position="709"/>
        <end position="729"/>
    </location>
</feature>
<keyword evidence="3 8" id="KW-0547">Nucleotide-binding</keyword>
<dbReference type="InterPro" id="IPR001404">
    <property type="entry name" value="Hsp90_fam"/>
</dbReference>
<comment type="similarity">
    <text evidence="2">Belongs to the heat shock protein 90 family.</text>
</comment>
<reference evidence="11" key="1">
    <citation type="submission" date="2024-06" db="EMBL/GenBank/DDBJ databases">
        <authorList>
            <person name="Liu X."/>
            <person name="Lenzi L."/>
            <person name="Haldenby T S."/>
            <person name="Uol C."/>
        </authorList>
    </citation>
    <scope>NUCLEOTIDE SEQUENCE</scope>
</reference>
<evidence type="ECO:0000313" key="11">
    <source>
        <dbReference type="EMBL" id="CAL5133668.1"/>
    </source>
</evidence>
<dbReference type="Proteomes" id="UP001497525">
    <property type="component" value="Unassembled WGS sequence"/>
</dbReference>
<dbReference type="GO" id="GO:0070013">
    <property type="term" value="C:intracellular organelle lumen"/>
    <property type="evidence" value="ECO:0007669"/>
    <property type="project" value="UniProtKB-ARBA"/>
</dbReference>
<keyword evidence="7" id="KW-0143">Chaperone</keyword>
<feature type="binding site" evidence="8">
    <location>
        <position position="255"/>
    </location>
    <ligand>
        <name>ATP</name>
        <dbReference type="ChEBI" id="CHEBI:30616"/>
    </ligand>
</feature>
<dbReference type="SMART" id="SM00387">
    <property type="entry name" value="HATPase_c"/>
    <property type="match status" value="1"/>
</dbReference>
<evidence type="ECO:0000259" key="10">
    <source>
        <dbReference type="SMART" id="SM00387"/>
    </source>
</evidence>
<evidence type="ECO:0000256" key="8">
    <source>
        <dbReference type="PIRSR" id="PIRSR002583-1"/>
    </source>
</evidence>
<dbReference type="InterPro" id="IPR037196">
    <property type="entry name" value="HSP90_C"/>
</dbReference>
<dbReference type="EMBL" id="CAXLJL010000157">
    <property type="protein sequence ID" value="CAL5133668.1"/>
    <property type="molecule type" value="Genomic_DNA"/>
</dbReference>
<sequence length="729" mass="82188">MSLRCGISGQVLRACSSLRWLVASRQLELPGARSFGRDVTKQRLFQSQSTCSLTPCLRTFHVTTLVSSGDSEHVSGPSVKRRFKAETQKLLDIVAKSLYSDKEVFIRELISNASDAIERLRFQRLSSQSSSPNAADAPLEIHIKTDEPKRLLIIQDSGIGMTKEEMEENLGTIARSGSREFLSGLNSKGQPAPNTDIIGQFGVGFYASFMVADKVEVYSRFHSEGDKPGPGYRWSSVGHDGEFEVCEAENVAPGTKVILHLKESANEFARAEVVERILKKYSSFVGAPIFLNGERTNLLEPIWTKDPSKIKDEEHTAFYQYLCGNTYDAPRYIFMYKTDAPINLRVLLYVPSLKPSLYDIAREGDSGVALYSRKVLIMNRTTALLPKWLRFVRGVVDSEDIPLNLSRELLQDSALINRIKRLLATRVLRFLSHQSSREQSKFRIFLEDFGLYLKEGLITEPEQETREEIARLLRWESSALSAGQTTSLDEYASRMVAGERSIYFLTAPSRQLAEHSPYIEALRKKSPETEVLFLYEPYDELVLMQLGQYDRKNFRSVETLIAEDAADTDSVGPERPNCLTQDQASKLSSWAEKTLGSKVKKVKVTQRLTHHPCFVSIREAGAMRHFLRTTLADRSAEERFRVMEPVLEMNPEHEIIRYLATLTETDESLATALLNRLFEGALAQAGLLDDIRGFADHVNELITQMIQKNKRDSDGEDCSSSDTRSACAK</sequence>
<accession>A0AAV2TB60</accession>
<dbReference type="AlphaFoldDB" id="A0AAV2TB60"/>
<evidence type="ECO:0000256" key="1">
    <source>
        <dbReference type="ARBA" id="ARBA00004173"/>
    </source>
</evidence>
<feature type="binding site" evidence="8">
    <location>
        <position position="156"/>
    </location>
    <ligand>
        <name>ATP</name>
        <dbReference type="ChEBI" id="CHEBI:30616"/>
    </ligand>
</feature>
<evidence type="ECO:0000256" key="5">
    <source>
        <dbReference type="ARBA" id="ARBA00022946"/>
    </source>
</evidence>
<dbReference type="Gene3D" id="3.30.565.10">
    <property type="entry name" value="Histidine kinase-like ATPase, C-terminal domain"/>
    <property type="match status" value="1"/>
</dbReference>
<dbReference type="HAMAP" id="MF_00505">
    <property type="entry name" value="HSP90"/>
    <property type="match status" value="1"/>
</dbReference>
<dbReference type="InterPro" id="IPR036890">
    <property type="entry name" value="HATPase_C_sf"/>
</dbReference>
<protein>
    <recommendedName>
        <fullName evidence="10">Histidine kinase/HSP90-like ATPase domain-containing protein</fullName>
    </recommendedName>
</protein>
<dbReference type="GO" id="GO:0005739">
    <property type="term" value="C:mitochondrion"/>
    <property type="evidence" value="ECO:0007669"/>
    <property type="project" value="UniProtKB-SubCell"/>
</dbReference>
<comment type="subcellular location">
    <subcellularLocation>
        <location evidence="1">Mitochondrion</location>
    </subcellularLocation>
</comment>
<dbReference type="GO" id="GO:0005524">
    <property type="term" value="F:ATP binding"/>
    <property type="evidence" value="ECO:0007669"/>
    <property type="project" value="UniProtKB-KW"/>
</dbReference>
<dbReference type="Gene3D" id="3.40.50.11260">
    <property type="match status" value="1"/>
</dbReference>
<feature type="binding site" evidence="8">
    <location>
        <position position="112"/>
    </location>
    <ligand>
        <name>ATP</name>
        <dbReference type="ChEBI" id="CHEBI:30616"/>
    </ligand>
</feature>
<dbReference type="SUPFAM" id="SSF55874">
    <property type="entry name" value="ATPase domain of HSP90 chaperone/DNA topoisomerase II/histidine kinase"/>
    <property type="match status" value="1"/>
</dbReference>
<feature type="binding site" evidence="8">
    <location>
        <position position="161"/>
    </location>
    <ligand>
        <name>ATP</name>
        <dbReference type="ChEBI" id="CHEBI:30616"/>
    </ligand>
</feature>
<evidence type="ECO:0000256" key="3">
    <source>
        <dbReference type="ARBA" id="ARBA00022741"/>
    </source>
</evidence>
<feature type="binding site" evidence="8">
    <location>
        <position position="407"/>
    </location>
    <ligand>
        <name>ATP</name>
        <dbReference type="ChEBI" id="CHEBI:30616"/>
    </ligand>
</feature>
<feature type="binding site" evidence="8">
    <location>
        <position position="108"/>
    </location>
    <ligand>
        <name>ATP</name>
        <dbReference type="ChEBI" id="CHEBI:30616"/>
    </ligand>
</feature>
<evidence type="ECO:0000256" key="7">
    <source>
        <dbReference type="ARBA" id="ARBA00023186"/>
    </source>
</evidence>
<gene>
    <name evidence="11" type="ORF">CDAUBV1_LOCUS6928</name>
</gene>
<dbReference type="Gene3D" id="3.30.230.80">
    <property type="match status" value="1"/>
</dbReference>
<dbReference type="NCBIfam" id="NF003555">
    <property type="entry name" value="PRK05218.1"/>
    <property type="match status" value="1"/>
</dbReference>
<dbReference type="FunFam" id="3.40.50.11260:FF:000004">
    <property type="entry name" value="Heat shock protein 75 mitochondrial"/>
    <property type="match status" value="1"/>
</dbReference>
<dbReference type="PIRSF" id="PIRSF002583">
    <property type="entry name" value="Hsp90"/>
    <property type="match status" value="1"/>
</dbReference>
<dbReference type="InterPro" id="IPR020575">
    <property type="entry name" value="Hsp90_N"/>
</dbReference>
<feature type="binding site" evidence="8">
    <location>
        <begin position="200"/>
        <end position="205"/>
    </location>
    <ligand>
        <name>ATP</name>
        <dbReference type="ChEBI" id="CHEBI:30616"/>
    </ligand>
</feature>
<dbReference type="PRINTS" id="PR00775">
    <property type="entry name" value="HEATSHOCK90"/>
</dbReference>
<comment type="caution">
    <text evidence="11">The sequence shown here is derived from an EMBL/GenBank/DDBJ whole genome shotgun (WGS) entry which is preliminary data.</text>
</comment>
<feature type="compositionally biased region" description="Polar residues" evidence="9">
    <location>
        <begin position="720"/>
        <end position="729"/>
    </location>
</feature>